<dbReference type="GO" id="GO:0008745">
    <property type="term" value="F:N-acetylmuramoyl-L-alanine amidase activity"/>
    <property type="evidence" value="ECO:0007669"/>
    <property type="project" value="InterPro"/>
</dbReference>
<dbReference type="AlphaFoldDB" id="K8E8I8"/>
<dbReference type="OrthoDB" id="9772024at2"/>
<comment type="caution">
    <text evidence="3">The sequence shown here is derived from an EMBL/GenBank/DDBJ whole genome shotgun (WGS) entry which is preliminary data.</text>
</comment>
<keyword evidence="1 3" id="KW-0378">Hydrolase</keyword>
<evidence type="ECO:0000259" key="2">
    <source>
        <dbReference type="SMART" id="SM00646"/>
    </source>
</evidence>
<dbReference type="STRING" id="1121428.DESHY_150076"/>
<dbReference type="eggNOG" id="COG0860">
    <property type="taxonomic scope" value="Bacteria"/>
</dbReference>
<dbReference type="CDD" id="cd02696">
    <property type="entry name" value="MurNAc-LAA"/>
    <property type="match status" value="1"/>
</dbReference>
<dbReference type="PANTHER" id="PTHR30404">
    <property type="entry name" value="N-ACETYLMURAMOYL-L-ALANINE AMIDASE"/>
    <property type="match status" value="1"/>
</dbReference>
<name>K8E8I8_9FIRM</name>
<organism evidence="3 4">
    <name type="scientific">Desulforamulus hydrothermalis Lam5 = DSM 18033</name>
    <dbReference type="NCBI Taxonomy" id="1121428"/>
    <lineage>
        <taxon>Bacteria</taxon>
        <taxon>Bacillati</taxon>
        <taxon>Bacillota</taxon>
        <taxon>Clostridia</taxon>
        <taxon>Eubacteriales</taxon>
        <taxon>Peptococcaceae</taxon>
        <taxon>Desulforamulus</taxon>
    </lineage>
</organism>
<accession>K8E8I8</accession>
<dbReference type="Proteomes" id="UP000009315">
    <property type="component" value="Unassembled WGS sequence"/>
</dbReference>
<dbReference type="Pfam" id="PF01520">
    <property type="entry name" value="Amidase_3"/>
    <property type="match status" value="1"/>
</dbReference>
<dbReference type="SUPFAM" id="SSF53187">
    <property type="entry name" value="Zn-dependent exopeptidases"/>
    <property type="match status" value="1"/>
</dbReference>
<dbReference type="PANTHER" id="PTHR30404:SF0">
    <property type="entry name" value="N-ACETYLMURAMOYL-L-ALANINE AMIDASE AMIC"/>
    <property type="match status" value="1"/>
</dbReference>
<dbReference type="InterPro" id="IPR002508">
    <property type="entry name" value="MurNAc-LAA_cat"/>
</dbReference>
<dbReference type="GO" id="GO:0009253">
    <property type="term" value="P:peptidoglycan catabolic process"/>
    <property type="evidence" value="ECO:0007669"/>
    <property type="project" value="InterPro"/>
</dbReference>
<feature type="domain" description="MurNAc-LAA" evidence="2">
    <location>
        <begin position="123"/>
        <end position="233"/>
    </location>
</feature>
<dbReference type="Gene3D" id="3.40.630.40">
    <property type="entry name" value="Zn-dependent exopeptidases"/>
    <property type="match status" value="1"/>
</dbReference>
<reference evidence="3 4" key="1">
    <citation type="journal article" date="2013" name="Genome Announc.">
        <title>Genome Sequence of the Sulfate-Reducing Bacterium Desulfotomaculum hydrothermale Lam5(T).</title>
        <authorList>
            <person name="Amin O."/>
            <person name="Fardeau M.L."/>
            <person name="Valette O."/>
            <person name="Hirschler-Rea A."/>
            <person name="Barbe V."/>
            <person name="Medigue C."/>
            <person name="Vacherie B."/>
            <person name="Ollivier B."/>
            <person name="Bertin P.N."/>
            <person name="Dolla A."/>
        </authorList>
    </citation>
    <scope>NUCLEOTIDE SEQUENCE [LARGE SCALE GENOMIC DNA]</scope>
    <source>
        <strain evidence="4">Lam5 / DSM 18033</strain>
    </source>
</reference>
<sequence>MAVIHAVKIKKRYLIGCLVLLALAVNIYKLTGLKTEERHIAALSYVLANKIIVVDPGHGGRDPGKIGVSGVPEKDINLAVAKRLATLLGEMGAAVILTRDSDMDLCDNTISGNKKRQDLNRRAEIANQREADLFISIHCNGFTSPREHGAQVFSQPGSEESKRLAESIQAAMTDILGNTARKAKQVDYYVTRTTKMPAAIVEIGFVTNPKEDRLLQEPLYQSKVAWSIAAGLIKYYEAKQKELDPQEKEILQTFQRQPGSYIPAP</sequence>
<proteinExistence type="predicted"/>
<dbReference type="InterPro" id="IPR050695">
    <property type="entry name" value="N-acetylmuramoyl_amidase_3"/>
</dbReference>
<evidence type="ECO:0000313" key="4">
    <source>
        <dbReference type="Proteomes" id="UP000009315"/>
    </source>
</evidence>
<gene>
    <name evidence="3" type="ORF">DESHY_150076</name>
</gene>
<dbReference type="SMART" id="SM00646">
    <property type="entry name" value="Ami_3"/>
    <property type="match status" value="1"/>
</dbReference>
<dbReference type="RefSeq" id="WP_008410907.1">
    <property type="nucleotide sequence ID" value="NZ_CAOS01000007.1"/>
</dbReference>
<dbReference type="EMBL" id="CAOS01000007">
    <property type="protein sequence ID" value="CCO07833.1"/>
    <property type="molecule type" value="Genomic_DNA"/>
</dbReference>
<keyword evidence="4" id="KW-1185">Reference proteome</keyword>
<protein>
    <submittedName>
        <fullName evidence="3">Cell wall hydrolase/autolysin</fullName>
    </submittedName>
</protein>
<dbReference type="GO" id="GO:0030288">
    <property type="term" value="C:outer membrane-bounded periplasmic space"/>
    <property type="evidence" value="ECO:0007669"/>
    <property type="project" value="TreeGrafter"/>
</dbReference>
<evidence type="ECO:0000313" key="3">
    <source>
        <dbReference type="EMBL" id="CCO07833.1"/>
    </source>
</evidence>
<evidence type="ECO:0000256" key="1">
    <source>
        <dbReference type="ARBA" id="ARBA00022801"/>
    </source>
</evidence>